<protein>
    <submittedName>
        <fullName evidence="1">Uncharacterized protein</fullName>
    </submittedName>
</protein>
<reference evidence="2" key="1">
    <citation type="journal article" date="2014" name="Proc. Natl. Acad. Sci. U.S.A.">
        <title>Extensive sampling of basidiomycete genomes demonstrates inadequacy of the white-rot/brown-rot paradigm for wood decay fungi.</title>
        <authorList>
            <person name="Riley R."/>
            <person name="Salamov A.A."/>
            <person name="Brown D.W."/>
            <person name="Nagy L.G."/>
            <person name="Floudas D."/>
            <person name="Held B.W."/>
            <person name="Levasseur A."/>
            <person name="Lombard V."/>
            <person name="Morin E."/>
            <person name="Otillar R."/>
            <person name="Lindquist E.A."/>
            <person name="Sun H."/>
            <person name="LaButti K.M."/>
            <person name="Schmutz J."/>
            <person name="Jabbour D."/>
            <person name="Luo H."/>
            <person name="Baker S.E."/>
            <person name="Pisabarro A.G."/>
            <person name="Walton J.D."/>
            <person name="Blanchette R.A."/>
            <person name="Henrissat B."/>
            <person name="Martin F."/>
            <person name="Cullen D."/>
            <person name="Hibbett D.S."/>
            <person name="Grigoriev I.V."/>
        </authorList>
    </citation>
    <scope>NUCLEOTIDE SEQUENCE [LARGE SCALE GENOMIC DNA]</scope>
    <source>
        <strain evidence="2">CBS 339.88</strain>
    </source>
</reference>
<name>A0A067SR44_GALM3</name>
<dbReference type="OrthoDB" id="3260701at2759"/>
<accession>A0A067SR44</accession>
<dbReference type="EMBL" id="KL142403">
    <property type="protein sequence ID" value="KDR69268.1"/>
    <property type="molecule type" value="Genomic_DNA"/>
</dbReference>
<dbReference type="HOGENOM" id="CLU_2722416_0_0_1"/>
<dbReference type="Proteomes" id="UP000027222">
    <property type="component" value="Unassembled WGS sequence"/>
</dbReference>
<proteinExistence type="predicted"/>
<sequence>MLIFSVSFQFFRMSPRRGQKLLTLLGGCDHIFEFCSVHWVSHMISTVQLPDPGGLIQSLTLPHQGGLGYLCF</sequence>
<gene>
    <name evidence="1" type="ORF">GALMADRAFT_77650</name>
</gene>
<organism evidence="1 2">
    <name type="scientific">Galerina marginata (strain CBS 339.88)</name>
    <dbReference type="NCBI Taxonomy" id="685588"/>
    <lineage>
        <taxon>Eukaryota</taxon>
        <taxon>Fungi</taxon>
        <taxon>Dikarya</taxon>
        <taxon>Basidiomycota</taxon>
        <taxon>Agaricomycotina</taxon>
        <taxon>Agaricomycetes</taxon>
        <taxon>Agaricomycetidae</taxon>
        <taxon>Agaricales</taxon>
        <taxon>Agaricineae</taxon>
        <taxon>Strophariaceae</taxon>
        <taxon>Galerina</taxon>
    </lineage>
</organism>
<evidence type="ECO:0000313" key="1">
    <source>
        <dbReference type="EMBL" id="KDR69268.1"/>
    </source>
</evidence>
<evidence type="ECO:0000313" key="2">
    <source>
        <dbReference type="Proteomes" id="UP000027222"/>
    </source>
</evidence>
<keyword evidence="2" id="KW-1185">Reference proteome</keyword>
<dbReference type="AlphaFoldDB" id="A0A067SR44"/>